<evidence type="ECO:0000313" key="4">
    <source>
        <dbReference type="Proteomes" id="UP000241769"/>
    </source>
</evidence>
<feature type="compositionally biased region" description="Low complexity" evidence="2">
    <location>
        <begin position="85"/>
        <end position="95"/>
    </location>
</feature>
<evidence type="ECO:0000313" key="3">
    <source>
        <dbReference type="EMBL" id="PRP84414.1"/>
    </source>
</evidence>
<comment type="caution">
    <text evidence="3">The sequence shown here is derived from an EMBL/GenBank/DDBJ whole genome shotgun (WGS) entry which is preliminary data.</text>
</comment>
<dbReference type="GO" id="GO:0005634">
    <property type="term" value="C:nucleus"/>
    <property type="evidence" value="ECO:0007669"/>
    <property type="project" value="TreeGrafter"/>
</dbReference>
<feature type="region of interest" description="Disordered" evidence="2">
    <location>
        <begin position="165"/>
        <end position="195"/>
    </location>
</feature>
<accession>A0A2P6NKD5</accession>
<dbReference type="Pfam" id="PF05063">
    <property type="entry name" value="MT-A70"/>
    <property type="match status" value="1"/>
</dbReference>
<evidence type="ECO:0000256" key="2">
    <source>
        <dbReference type="SAM" id="MobiDB-lite"/>
    </source>
</evidence>
<keyword evidence="3" id="KW-0808">Transferase</keyword>
<keyword evidence="3" id="KW-0489">Methyltransferase</keyword>
<dbReference type="PROSITE" id="PS51143">
    <property type="entry name" value="MT_A70"/>
    <property type="match status" value="1"/>
</dbReference>
<reference evidence="3 4" key="1">
    <citation type="journal article" date="2018" name="Genome Biol. Evol.">
        <title>Multiple Roots of Fruiting Body Formation in Amoebozoa.</title>
        <authorList>
            <person name="Hillmann F."/>
            <person name="Forbes G."/>
            <person name="Novohradska S."/>
            <person name="Ferling I."/>
            <person name="Riege K."/>
            <person name="Groth M."/>
            <person name="Westermann M."/>
            <person name="Marz M."/>
            <person name="Spaller T."/>
            <person name="Winckler T."/>
            <person name="Schaap P."/>
            <person name="Glockner G."/>
        </authorList>
    </citation>
    <scope>NUCLEOTIDE SEQUENCE [LARGE SCALE GENOMIC DNA]</scope>
    <source>
        <strain evidence="3 4">Jena</strain>
    </source>
</reference>
<dbReference type="PANTHER" id="PTHR12829">
    <property type="entry name" value="N6-ADENOSINE-METHYLTRANSFERASE"/>
    <property type="match status" value="1"/>
</dbReference>
<dbReference type="Proteomes" id="UP000241769">
    <property type="component" value="Unassembled WGS sequence"/>
</dbReference>
<evidence type="ECO:0000256" key="1">
    <source>
        <dbReference type="PROSITE-ProRule" id="PRU00489"/>
    </source>
</evidence>
<sequence>MVLRVSFLQFKTSNIRHDGLGKFSRQREFDKTNRLDFHSLKESSRSRRKAAPHKQMSAALWVGYTDDSETPEMIMKKFEALEKIQQQQRDSSTSSTKEEQETTDEPKETTLDQDQLETLFKETSSFSIGMLNKGDVRDNILDEDDVDINELMGELDFAYDDDEDEESFFRDDDEGSDRKARRSTARSSNSRPVQSSFLELQSDDGFVFTIRKKTKYIDPCETTFTRIPPLPMPQPWAKTVEPYVDPSLVKEEMANTKHMQTDILKFDFKSLKNNSFIGVLIDPPWQVPGREGPGYVTCQQLEKLNIGSVIKHGYIFLWVEKEILPQAVRWMEKKDFVYVENLVWVMQEPNNSIVCEEYQYVRKSKRSLLIFKSTSPDTLKLELRHQRNADVAFDFVRRDKALTEDKPDFVYHIIETLLPTSRDKDKCQLLELWSKKNKQRSGWTTIAQE</sequence>
<proteinExistence type="inferred from homology"/>
<dbReference type="GO" id="GO:0032259">
    <property type="term" value="P:methylation"/>
    <property type="evidence" value="ECO:0007669"/>
    <property type="project" value="UniProtKB-KW"/>
</dbReference>
<dbReference type="OrthoDB" id="426718at2759"/>
<dbReference type="InParanoid" id="A0A2P6NKD5"/>
<dbReference type="STRING" id="1890364.A0A2P6NKD5"/>
<organism evidence="3 4">
    <name type="scientific">Planoprotostelium fungivorum</name>
    <dbReference type="NCBI Taxonomy" id="1890364"/>
    <lineage>
        <taxon>Eukaryota</taxon>
        <taxon>Amoebozoa</taxon>
        <taxon>Evosea</taxon>
        <taxon>Variosea</taxon>
        <taxon>Cavosteliida</taxon>
        <taxon>Cavosteliaceae</taxon>
        <taxon>Planoprotostelium</taxon>
    </lineage>
</organism>
<dbReference type="InterPro" id="IPR007757">
    <property type="entry name" value="MT-A70-like"/>
</dbReference>
<dbReference type="EMBL" id="MDYQ01000063">
    <property type="protein sequence ID" value="PRP84414.1"/>
    <property type="molecule type" value="Genomic_DNA"/>
</dbReference>
<gene>
    <name evidence="3" type="ORF">PROFUN_08094</name>
</gene>
<feature type="compositionally biased region" description="Basic and acidic residues" evidence="2">
    <location>
        <begin position="96"/>
        <end position="110"/>
    </location>
</feature>
<dbReference type="AlphaFoldDB" id="A0A2P6NKD5"/>
<protein>
    <submittedName>
        <fullName evidence="3">Methyltransferase MT-A70, putative (ISS)</fullName>
    </submittedName>
</protein>
<keyword evidence="4" id="KW-1185">Reference proteome</keyword>
<dbReference type="GO" id="GO:0036396">
    <property type="term" value="C:RNA N6-methyladenosine methyltransferase complex"/>
    <property type="evidence" value="ECO:0007669"/>
    <property type="project" value="TreeGrafter"/>
</dbReference>
<name>A0A2P6NKD5_9EUKA</name>
<dbReference type="GO" id="GO:0008168">
    <property type="term" value="F:methyltransferase activity"/>
    <property type="evidence" value="ECO:0007669"/>
    <property type="project" value="UniProtKB-KW"/>
</dbReference>
<dbReference type="PANTHER" id="PTHR12829:SF8">
    <property type="entry name" value="CHROMOSOME UNDETERMINED SCAFFOLD_82, WHOLE GENOME SHOTGUN SEQUENCE"/>
    <property type="match status" value="1"/>
</dbReference>
<feature type="compositionally biased region" description="Acidic residues" evidence="2">
    <location>
        <begin position="165"/>
        <end position="175"/>
    </location>
</feature>
<comment type="similarity">
    <text evidence="1">Belongs to the MT-A70-like family.</text>
</comment>
<feature type="region of interest" description="Disordered" evidence="2">
    <location>
        <begin position="82"/>
        <end position="113"/>
    </location>
</feature>